<gene>
    <name evidence="1" type="ORF">MP619_04805</name>
</gene>
<evidence type="ECO:0000313" key="2">
    <source>
        <dbReference type="Proteomes" id="UP001164948"/>
    </source>
</evidence>
<name>A0AAF0A1M5_STRDY</name>
<dbReference type="Proteomes" id="UP001164948">
    <property type="component" value="Chromosome"/>
</dbReference>
<dbReference type="RefSeq" id="WP_155782947.1">
    <property type="nucleotide sequence ID" value="NZ_CP095081.1"/>
</dbReference>
<dbReference type="AlphaFoldDB" id="A0AAF0A1M5"/>
<sequence length="61" mass="7295">MKYFVESIYKDFLIQKVVESKNEYHAVIDFMNELEGLLEYDTSREEMEKCIVITNAREAKI</sequence>
<accession>A0AAF0A1M5</accession>
<evidence type="ECO:0000313" key="1">
    <source>
        <dbReference type="EMBL" id="WAI93921.1"/>
    </source>
</evidence>
<dbReference type="EMBL" id="CP095081">
    <property type="protein sequence ID" value="WAI93921.1"/>
    <property type="molecule type" value="Genomic_DNA"/>
</dbReference>
<reference evidence="1" key="1">
    <citation type="submission" date="2022-03" db="EMBL/GenBank/DDBJ databases">
        <title>Characterization and genomic analysis of a Streptococcus dysgalactiae associated with cultured channel catfish mortalities in China.</title>
        <authorList>
            <person name="Wang J."/>
            <person name="Geng Y."/>
        </authorList>
    </citation>
    <scope>NUCLEOTIDE SEQUENCE</scope>
    <source>
        <strain evidence="1">WJ001</strain>
    </source>
</reference>
<proteinExistence type="predicted"/>
<protein>
    <submittedName>
        <fullName evidence="1">Uncharacterized protein</fullName>
    </submittedName>
</protein>
<organism evidence="1 2">
    <name type="scientific">Streptococcus dysgalactiae</name>
    <dbReference type="NCBI Taxonomy" id="1334"/>
    <lineage>
        <taxon>Bacteria</taxon>
        <taxon>Bacillati</taxon>
        <taxon>Bacillota</taxon>
        <taxon>Bacilli</taxon>
        <taxon>Lactobacillales</taxon>
        <taxon>Streptococcaceae</taxon>
        <taxon>Streptococcus</taxon>
    </lineage>
</organism>